<dbReference type="Gene3D" id="1.10.30.50">
    <property type="match status" value="1"/>
</dbReference>
<sequence length="462" mass="50711">MEVKRCGACGLEKPITSFTKRSGRSGRRGTCRSCQRKRGRLEAGAVENETDLTPAGEQERDGEIGTVGTVGTVGTISPLHETVGPEEGGGARSHSVRAGAASTSSSGDERSESDERLESDERTAMSDERVEDMGDQSVNPDAGNETEAKPRKRKRRRRKKRAAAPLEPLPLAPLLPESDAHDHDEGAQDAEDSWIPLLSESERSAGDSDVALALNEAAGQPDSPGEPPARKRKRRRRRRKSKAKPVQTSALPSGDGERAEVQWLLPDEDGAESYDGEAQWQDASAEGAEEGHEEGTPPRKRKRRRRRKRRSSADQAAAAPARPQIKPPYKRIVAIKGPFKFDVGLLNDRGTGLIRLRGRRETGKRWSTEIPTEMAIRMVSEGAAGIINPSLIHKLYTKTDFRLLILQRDDYVCKYCGRFGDTIDHVMPKSKGGLSTPDNCVCACAECNLKKADHLDFVFDDF</sequence>
<name>A0ABV5L0R5_9BACL</name>
<dbReference type="InterPro" id="IPR003615">
    <property type="entry name" value="HNH_nuc"/>
</dbReference>
<dbReference type="RefSeq" id="WP_377503034.1">
    <property type="nucleotide sequence ID" value="NZ_JBHMDO010000055.1"/>
</dbReference>
<feature type="compositionally biased region" description="Basic residues" evidence="1">
    <location>
        <begin position="298"/>
        <end position="310"/>
    </location>
</feature>
<evidence type="ECO:0000313" key="3">
    <source>
        <dbReference type="EMBL" id="MFB9331060.1"/>
    </source>
</evidence>
<dbReference type="CDD" id="cd00085">
    <property type="entry name" value="HNHc"/>
    <property type="match status" value="1"/>
</dbReference>
<feature type="compositionally biased region" description="Basic and acidic residues" evidence="1">
    <location>
        <begin position="107"/>
        <end position="132"/>
    </location>
</feature>
<feature type="compositionally biased region" description="Low complexity" evidence="1">
    <location>
        <begin position="66"/>
        <end position="75"/>
    </location>
</feature>
<organism evidence="3 4">
    <name type="scientific">Paenibacillus aurantiacus</name>
    <dbReference type="NCBI Taxonomy" id="1936118"/>
    <lineage>
        <taxon>Bacteria</taxon>
        <taxon>Bacillati</taxon>
        <taxon>Bacillota</taxon>
        <taxon>Bacilli</taxon>
        <taxon>Bacillales</taxon>
        <taxon>Paenibacillaceae</taxon>
        <taxon>Paenibacillus</taxon>
    </lineage>
</organism>
<dbReference type="SMART" id="SM00507">
    <property type="entry name" value="HNHc"/>
    <property type="match status" value="1"/>
</dbReference>
<protein>
    <submittedName>
        <fullName evidence="3">HNH endonuclease</fullName>
    </submittedName>
</protein>
<dbReference type="Pfam" id="PF01844">
    <property type="entry name" value="HNH"/>
    <property type="match status" value="1"/>
</dbReference>
<dbReference type="InterPro" id="IPR052892">
    <property type="entry name" value="NA-targeting_endonuclease"/>
</dbReference>
<evidence type="ECO:0000256" key="1">
    <source>
        <dbReference type="SAM" id="MobiDB-lite"/>
    </source>
</evidence>
<feature type="compositionally biased region" description="Basic residues" evidence="1">
    <location>
        <begin position="230"/>
        <end position="243"/>
    </location>
</feature>
<dbReference type="PANTHER" id="PTHR33877:SF2">
    <property type="entry name" value="OS07G0170200 PROTEIN"/>
    <property type="match status" value="1"/>
</dbReference>
<dbReference type="PANTHER" id="PTHR33877">
    <property type="entry name" value="SLL1193 PROTEIN"/>
    <property type="match status" value="1"/>
</dbReference>
<dbReference type="Proteomes" id="UP001589747">
    <property type="component" value="Unassembled WGS sequence"/>
</dbReference>
<feature type="compositionally biased region" description="Acidic residues" evidence="1">
    <location>
        <begin position="266"/>
        <end position="275"/>
    </location>
</feature>
<feature type="compositionally biased region" description="Basic residues" evidence="1">
    <location>
        <begin position="21"/>
        <end position="39"/>
    </location>
</feature>
<keyword evidence="3" id="KW-0378">Hydrolase</keyword>
<feature type="compositionally biased region" description="Basic residues" evidence="1">
    <location>
        <begin position="150"/>
        <end position="162"/>
    </location>
</feature>
<dbReference type="GO" id="GO:0004519">
    <property type="term" value="F:endonuclease activity"/>
    <property type="evidence" value="ECO:0007669"/>
    <property type="project" value="UniProtKB-KW"/>
</dbReference>
<feature type="compositionally biased region" description="Low complexity" evidence="1">
    <location>
        <begin position="313"/>
        <end position="324"/>
    </location>
</feature>
<keyword evidence="4" id="KW-1185">Reference proteome</keyword>
<evidence type="ECO:0000313" key="4">
    <source>
        <dbReference type="Proteomes" id="UP001589747"/>
    </source>
</evidence>
<evidence type="ECO:0000259" key="2">
    <source>
        <dbReference type="SMART" id="SM00507"/>
    </source>
</evidence>
<keyword evidence="3" id="KW-0255">Endonuclease</keyword>
<proteinExistence type="predicted"/>
<feature type="region of interest" description="Disordered" evidence="1">
    <location>
        <begin position="18"/>
        <end position="325"/>
    </location>
</feature>
<gene>
    <name evidence="3" type="ORF">ACFFSY_34435</name>
</gene>
<dbReference type="InterPro" id="IPR002711">
    <property type="entry name" value="HNH"/>
</dbReference>
<reference evidence="3 4" key="1">
    <citation type="submission" date="2024-09" db="EMBL/GenBank/DDBJ databases">
        <authorList>
            <person name="Sun Q."/>
            <person name="Mori K."/>
        </authorList>
    </citation>
    <scope>NUCLEOTIDE SEQUENCE [LARGE SCALE GENOMIC DNA]</scope>
    <source>
        <strain evidence="3 4">TISTR 2452</strain>
    </source>
</reference>
<keyword evidence="3" id="KW-0540">Nuclease</keyword>
<comment type="caution">
    <text evidence="3">The sequence shown here is derived from an EMBL/GenBank/DDBJ whole genome shotgun (WGS) entry which is preliminary data.</text>
</comment>
<accession>A0ABV5L0R5</accession>
<feature type="domain" description="HNH nuclease" evidence="2">
    <location>
        <begin position="400"/>
        <end position="449"/>
    </location>
</feature>
<dbReference type="EMBL" id="JBHMDO010000055">
    <property type="protein sequence ID" value="MFB9331060.1"/>
    <property type="molecule type" value="Genomic_DNA"/>
</dbReference>